<evidence type="ECO:0000256" key="6">
    <source>
        <dbReference type="ARBA" id="ARBA00022918"/>
    </source>
</evidence>
<keyword evidence="6" id="KW-0695">RNA-directed DNA polymerase</keyword>
<dbReference type="InterPro" id="IPR012337">
    <property type="entry name" value="RNaseH-like_sf"/>
</dbReference>
<dbReference type="FunFam" id="3.30.70.270:FF:000026">
    <property type="entry name" value="Transposon Ty3-G Gag-Pol polyprotein"/>
    <property type="match status" value="1"/>
</dbReference>
<dbReference type="InterPro" id="IPR043502">
    <property type="entry name" value="DNA/RNA_pol_sf"/>
</dbReference>
<accession>A0AAV4DTZ8</accession>
<keyword evidence="4" id="KW-0255">Endonuclease</keyword>
<dbReference type="InterPro" id="IPR050951">
    <property type="entry name" value="Retrovirus_Pol_polyprotein"/>
</dbReference>
<dbReference type="InterPro" id="IPR041373">
    <property type="entry name" value="RT_RNaseH"/>
</dbReference>
<evidence type="ECO:0000256" key="4">
    <source>
        <dbReference type="ARBA" id="ARBA00022759"/>
    </source>
</evidence>
<dbReference type="InterPro" id="IPR043128">
    <property type="entry name" value="Rev_trsase/Diguanyl_cyclase"/>
</dbReference>
<gene>
    <name evidence="10" type="ORF">PoB_007426800</name>
</gene>
<dbReference type="PANTHER" id="PTHR37984">
    <property type="entry name" value="PROTEIN CBG26694"/>
    <property type="match status" value="1"/>
</dbReference>
<dbReference type="PROSITE" id="PS50878">
    <property type="entry name" value="RT_POL"/>
    <property type="match status" value="1"/>
</dbReference>
<name>A0AAV4DTZ8_9GAST</name>
<dbReference type="FunFam" id="3.30.420.10:FF:000063">
    <property type="entry name" value="Retrovirus-related Pol polyprotein from transposon 297-like Protein"/>
    <property type="match status" value="1"/>
</dbReference>
<dbReference type="PROSITE" id="PS50994">
    <property type="entry name" value="INTEGRASE"/>
    <property type="match status" value="1"/>
</dbReference>
<dbReference type="SUPFAM" id="SSF56672">
    <property type="entry name" value="DNA/RNA polymerases"/>
    <property type="match status" value="1"/>
</dbReference>
<dbReference type="InterPro" id="IPR041588">
    <property type="entry name" value="Integrase_H2C2"/>
</dbReference>
<sequence length="1054" mass="121180">MATGSSRHFTVNMPPPTITKLELTDKVSAKKNWLRFQRQWSNYVIASRLSIEPYEFQVAVFLTCIGDEANDVLDGMRLQDTEGMGLDQPLLGRPAIEALNLLQRINNVKSTQESVDFRKEFPELFTGLGKLQKEYKIQLKDDVVLHKISPPRRIPVPLRKDVEIELQKLQEQDIIKKVTEPTDWCAGLVVVPKANGKIRLCVDLTKLNEGVKRENFPLPLTEELLTRLAGGKLFTKLDCNSGFHQMPLAEESQKLTTFVTPFGRFCYKRLPFGISSGPELFHREMSQLVDDIPGVLCDIDDILITGETKEEHDTRVREVLRRLRNAGVTLNSKCSFSQDKVKFLGQIISSEGIQIDPEKVEAINKMAKPTNLTELRRFLGMVNHVGKFVQSLTDVTKPLRELLKKESEWKWNRDHQEAMIKIKSIMTQTTLLAHYDARKETRVSADASKYDLGAVLLQKTEKDNAWNPIFYASRSLTTTEARYAQIEKEALAATWACEKFAGFLIGLHKFIIETDHKPLLVLLQKKELDELTPRLQRFRMRLMRFSYKIEYVPGKHLCTADTLSRAPLPKVNEKEQKREEEVSKYVNLIMKSFPATDKRITEIKEDQDKDKILSQVKEFCKTSWPAQAKKDEQLKRYWTVRHELAINQGILMYGNRLVIPPTLREDILRRIHEGHQGVVKCRAFARTTVWWPNLSTEIETMIRNCMTCERTRTVPKEPLKPTPTPSYPWQRLGADLFEWKGRTYLLMVDYFSRWIEIALLNKTTTSSVIEHMKSIFAKFGIPEILISDNGPQFASREFAQFTEVYGILHKTSSPLYPESNGEAERAVRTIKNLLHKTSDPYIALLNYRATPLQHGKSPAELLMGRQLRMKVPVPSDCYKPNWPYLKHFQRSDKQVKLSQKKNYDKRHRAKPLSQLHPCEKVWITTPKHQEAVITRPVDQLNNRSFIIGTQWGQQRRNRFHLRKRDETSRPEGSSAALPSATSTLPRSLRPPTMMTSQGATEEGITDTLVTSPMSVAASQAQPSISPKHDCMANMTKNYHTRSGREIKPPRIFDI</sequence>
<evidence type="ECO:0000256" key="5">
    <source>
        <dbReference type="ARBA" id="ARBA00022801"/>
    </source>
</evidence>
<dbReference type="CDD" id="cd09274">
    <property type="entry name" value="RNase_HI_RT_Ty3"/>
    <property type="match status" value="1"/>
</dbReference>
<evidence type="ECO:0000256" key="1">
    <source>
        <dbReference type="ARBA" id="ARBA00022679"/>
    </source>
</evidence>
<dbReference type="InterPro" id="IPR001584">
    <property type="entry name" value="Integrase_cat-core"/>
</dbReference>
<dbReference type="Pfam" id="PF00078">
    <property type="entry name" value="RVT_1"/>
    <property type="match status" value="1"/>
</dbReference>
<dbReference type="InterPro" id="IPR000477">
    <property type="entry name" value="RT_dom"/>
</dbReference>
<keyword evidence="5" id="KW-0378">Hydrolase</keyword>
<keyword evidence="2" id="KW-0548">Nucleotidyltransferase</keyword>
<keyword evidence="11" id="KW-1185">Reference proteome</keyword>
<feature type="compositionally biased region" description="Low complexity" evidence="7">
    <location>
        <begin position="973"/>
        <end position="985"/>
    </location>
</feature>
<evidence type="ECO:0000259" key="9">
    <source>
        <dbReference type="PROSITE" id="PS50994"/>
    </source>
</evidence>
<evidence type="ECO:0000313" key="10">
    <source>
        <dbReference type="EMBL" id="GFO47763.1"/>
    </source>
</evidence>
<evidence type="ECO:0000256" key="3">
    <source>
        <dbReference type="ARBA" id="ARBA00022722"/>
    </source>
</evidence>
<dbReference type="FunFam" id="1.10.340.70:FF:000003">
    <property type="entry name" value="Protein CBG25708"/>
    <property type="match status" value="1"/>
</dbReference>
<dbReference type="EMBL" id="BLXT01008342">
    <property type="protein sequence ID" value="GFO47763.1"/>
    <property type="molecule type" value="Genomic_DNA"/>
</dbReference>
<feature type="domain" description="Integrase catalytic" evidence="9">
    <location>
        <begin position="724"/>
        <end position="834"/>
    </location>
</feature>
<dbReference type="InterPro" id="IPR036397">
    <property type="entry name" value="RNaseH_sf"/>
</dbReference>
<dbReference type="Gene3D" id="1.10.340.70">
    <property type="match status" value="1"/>
</dbReference>
<evidence type="ECO:0000313" key="11">
    <source>
        <dbReference type="Proteomes" id="UP000735302"/>
    </source>
</evidence>
<evidence type="ECO:0000259" key="8">
    <source>
        <dbReference type="PROSITE" id="PS50878"/>
    </source>
</evidence>
<organism evidence="10 11">
    <name type="scientific">Plakobranchus ocellatus</name>
    <dbReference type="NCBI Taxonomy" id="259542"/>
    <lineage>
        <taxon>Eukaryota</taxon>
        <taxon>Metazoa</taxon>
        <taxon>Spiralia</taxon>
        <taxon>Lophotrochozoa</taxon>
        <taxon>Mollusca</taxon>
        <taxon>Gastropoda</taxon>
        <taxon>Heterobranchia</taxon>
        <taxon>Euthyneura</taxon>
        <taxon>Panpulmonata</taxon>
        <taxon>Sacoglossa</taxon>
        <taxon>Placobranchoidea</taxon>
        <taxon>Plakobranchidae</taxon>
        <taxon>Plakobranchus</taxon>
    </lineage>
</organism>
<comment type="caution">
    <text evidence="10">The sequence shown here is derived from an EMBL/GenBank/DDBJ whole genome shotgun (WGS) entry which is preliminary data.</text>
</comment>
<keyword evidence="3" id="KW-0540">Nuclease</keyword>
<dbReference type="GO" id="GO:0004519">
    <property type="term" value="F:endonuclease activity"/>
    <property type="evidence" value="ECO:0007669"/>
    <property type="project" value="UniProtKB-KW"/>
</dbReference>
<protein>
    <submittedName>
        <fullName evidence="10">Pol polyprotein</fullName>
    </submittedName>
</protein>
<dbReference type="GO" id="GO:0015074">
    <property type="term" value="P:DNA integration"/>
    <property type="evidence" value="ECO:0007669"/>
    <property type="project" value="InterPro"/>
</dbReference>
<dbReference type="Pfam" id="PF17921">
    <property type="entry name" value="Integrase_H2C2"/>
    <property type="match status" value="1"/>
</dbReference>
<evidence type="ECO:0000256" key="7">
    <source>
        <dbReference type="SAM" id="MobiDB-lite"/>
    </source>
</evidence>
<dbReference type="Gene3D" id="3.30.70.270">
    <property type="match status" value="2"/>
</dbReference>
<dbReference type="AlphaFoldDB" id="A0AAV4DTZ8"/>
<dbReference type="GO" id="GO:0003676">
    <property type="term" value="F:nucleic acid binding"/>
    <property type="evidence" value="ECO:0007669"/>
    <property type="project" value="InterPro"/>
</dbReference>
<dbReference type="PANTHER" id="PTHR37984:SF9">
    <property type="entry name" value="INTEGRASE CATALYTIC DOMAIN-CONTAINING PROTEIN"/>
    <property type="match status" value="1"/>
</dbReference>
<evidence type="ECO:0000256" key="2">
    <source>
        <dbReference type="ARBA" id="ARBA00022695"/>
    </source>
</evidence>
<dbReference type="SUPFAM" id="SSF53098">
    <property type="entry name" value="Ribonuclease H-like"/>
    <property type="match status" value="1"/>
</dbReference>
<proteinExistence type="predicted"/>
<feature type="region of interest" description="Disordered" evidence="7">
    <location>
        <begin position="961"/>
        <end position="998"/>
    </location>
</feature>
<reference evidence="10 11" key="1">
    <citation type="journal article" date="2021" name="Elife">
        <title>Chloroplast acquisition without the gene transfer in kleptoplastic sea slugs, Plakobranchus ocellatus.</title>
        <authorList>
            <person name="Maeda T."/>
            <person name="Takahashi S."/>
            <person name="Yoshida T."/>
            <person name="Shimamura S."/>
            <person name="Takaki Y."/>
            <person name="Nagai Y."/>
            <person name="Toyoda A."/>
            <person name="Suzuki Y."/>
            <person name="Arimoto A."/>
            <person name="Ishii H."/>
            <person name="Satoh N."/>
            <person name="Nishiyama T."/>
            <person name="Hasebe M."/>
            <person name="Maruyama T."/>
            <person name="Minagawa J."/>
            <person name="Obokata J."/>
            <person name="Shigenobu S."/>
        </authorList>
    </citation>
    <scope>NUCLEOTIDE SEQUENCE [LARGE SCALE GENOMIC DNA]</scope>
</reference>
<dbReference type="GO" id="GO:0016787">
    <property type="term" value="F:hydrolase activity"/>
    <property type="evidence" value="ECO:0007669"/>
    <property type="project" value="UniProtKB-KW"/>
</dbReference>
<dbReference type="Pfam" id="PF17917">
    <property type="entry name" value="RT_RNaseH"/>
    <property type="match status" value="1"/>
</dbReference>
<dbReference type="Gene3D" id="3.10.10.10">
    <property type="entry name" value="HIV Type 1 Reverse Transcriptase, subunit A, domain 1"/>
    <property type="match status" value="1"/>
</dbReference>
<dbReference type="Gene3D" id="3.30.420.10">
    <property type="entry name" value="Ribonuclease H-like superfamily/Ribonuclease H"/>
    <property type="match status" value="1"/>
</dbReference>
<keyword evidence="1" id="KW-0808">Transferase</keyword>
<feature type="domain" description="Reverse transcriptase" evidence="8">
    <location>
        <begin position="172"/>
        <end position="348"/>
    </location>
</feature>
<dbReference type="Proteomes" id="UP000735302">
    <property type="component" value="Unassembled WGS sequence"/>
</dbReference>
<dbReference type="CDD" id="cd01647">
    <property type="entry name" value="RT_LTR"/>
    <property type="match status" value="1"/>
</dbReference>
<dbReference type="GO" id="GO:0003964">
    <property type="term" value="F:RNA-directed DNA polymerase activity"/>
    <property type="evidence" value="ECO:0007669"/>
    <property type="project" value="UniProtKB-KW"/>
</dbReference>
<dbReference type="Pfam" id="PF00665">
    <property type="entry name" value="rve"/>
    <property type="match status" value="1"/>
</dbReference>